<dbReference type="Gramene" id="MELO3C004271.2.1">
    <property type="protein sequence ID" value="MELO3C004271.2.1"/>
    <property type="gene ID" value="MELO3C004271.2"/>
</dbReference>
<reference evidence="2" key="1">
    <citation type="submission" date="2023-03" db="UniProtKB">
        <authorList>
            <consortium name="EnsemblPlants"/>
        </authorList>
    </citation>
    <scope>IDENTIFICATION</scope>
</reference>
<dbReference type="EnsemblPlants" id="MELO3C004271.2.1">
    <property type="protein sequence ID" value="MELO3C004271.2.1"/>
    <property type="gene ID" value="MELO3C004271.2"/>
</dbReference>
<dbReference type="AlphaFoldDB" id="A0A9I9CJ09"/>
<accession>A0A9I9CJ09</accession>
<protein>
    <submittedName>
        <fullName evidence="2">Uncharacterized protein</fullName>
    </submittedName>
</protein>
<proteinExistence type="predicted"/>
<sequence>MVKARCLAEIISNSNGKKKLNLTYNYLNDIKFRRQLVMCFKEQKRDDLNENQTITVYESGSQTLRQAILGKYRKKRRHKMPEMHHHQGQIFNVIWVHLGTIIQAFKSQWKSIRHLEHSSKKPHRGKKYHILTEDYHHLLPFGDPKFEIKMWGKSLYNRKCGSKLMDSELSDQILTRGLHKRMENPVFRSNGNGKKGFKGGSMETGE</sequence>
<name>A0A9I9CJ09_CUCME</name>
<evidence type="ECO:0000313" key="2">
    <source>
        <dbReference type="EnsemblPlants" id="MELO3C004271.2.1"/>
    </source>
</evidence>
<evidence type="ECO:0000256" key="1">
    <source>
        <dbReference type="SAM" id="MobiDB-lite"/>
    </source>
</evidence>
<organism evidence="2">
    <name type="scientific">Cucumis melo</name>
    <name type="common">Muskmelon</name>
    <dbReference type="NCBI Taxonomy" id="3656"/>
    <lineage>
        <taxon>Eukaryota</taxon>
        <taxon>Viridiplantae</taxon>
        <taxon>Streptophyta</taxon>
        <taxon>Embryophyta</taxon>
        <taxon>Tracheophyta</taxon>
        <taxon>Spermatophyta</taxon>
        <taxon>Magnoliopsida</taxon>
        <taxon>eudicotyledons</taxon>
        <taxon>Gunneridae</taxon>
        <taxon>Pentapetalae</taxon>
        <taxon>rosids</taxon>
        <taxon>fabids</taxon>
        <taxon>Cucurbitales</taxon>
        <taxon>Cucurbitaceae</taxon>
        <taxon>Benincaseae</taxon>
        <taxon>Cucumis</taxon>
    </lineage>
</organism>
<feature type="region of interest" description="Disordered" evidence="1">
    <location>
        <begin position="184"/>
        <end position="206"/>
    </location>
</feature>